<proteinExistence type="predicted"/>
<dbReference type="Gene3D" id="2.60.120.260">
    <property type="entry name" value="Galactose-binding domain-like"/>
    <property type="match status" value="1"/>
</dbReference>
<comment type="caution">
    <text evidence="2">The sequence shown here is derived from an EMBL/GenBank/DDBJ whole genome shotgun (WGS) entry which is preliminary data.</text>
</comment>
<protein>
    <submittedName>
        <fullName evidence="2">Galactose-binding domain-like protein</fullName>
    </submittedName>
</protein>
<accession>A0A167X0J4</accession>
<evidence type="ECO:0000256" key="1">
    <source>
        <dbReference type="SAM" id="SignalP"/>
    </source>
</evidence>
<evidence type="ECO:0000313" key="2">
    <source>
        <dbReference type="EMBL" id="OAA64386.1"/>
    </source>
</evidence>
<organism evidence="2 3">
    <name type="scientific">Niveomyces insectorum RCEF 264</name>
    <dbReference type="NCBI Taxonomy" id="1081102"/>
    <lineage>
        <taxon>Eukaryota</taxon>
        <taxon>Fungi</taxon>
        <taxon>Dikarya</taxon>
        <taxon>Ascomycota</taxon>
        <taxon>Pezizomycotina</taxon>
        <taxon>Sordariomycetes</taxon>
        <taxon>Hypocreomycetidae</taxon>
        <taxon>Hypocreales</taxon>
        <taxon>Cordycipitaceae</taxon>
        <taxon>Niveomyces</taxon>
    </lineage>
</organism>
<dbReference type="SUPFAM" id="SSF49785">
    <property type="entry name" value="Galactose-binding domain-like"/>
    <property type="match status" value="1"/>
</dbReference>
<dbReference type="AlphaFoldDB" id="A0A167X0J4"/>
<keyword evidence="3" id="KW-1185">Reference proteome</keyword>
<dbReference type="Proteomes" id="UP000076874">
    <property type="component" value="Unassembled WGS sequence"/>
</dbReference>
<reference evidence="2 3" key="1">
    <citation type="journal article" date="2016" name="Genome Biol. Evol.">
        <title>Divergent and convergent evolution of fungal pathogenicity.</title>
        <authorList>
            <person name="Shang Y."/>
            <person name="Xiao G."/>
            <person name="Zheng P."/>
            <person name="Cen K."/>
            <person name="Zhan S."/>
            <person name="Wang C."/>
        </authorList>
    </citation>
    <scope>NUCLEOTIDE SEQUENCE [LARGE SCALE GENOMIC DNA]</scope>
    <source>
        <strain evidence="2 3">RCEF 264</strain>
    </source>
</reference>
<feature type="signal peptide" evidence="1">
    <location>
        <begin position="1"/>
        <end position="19"/>
    </location>
</feature>
<dbReference type="InterPro" id="IPR008979">
    <property type="entry name" value="Galactose-bd-like_sf"/>
</dbReference>
<gene>
    <name evidence="2" type="ORF">SPI_03033</name>
</gene>
<sequence length="191" mass="19701">MRAAFVSALGLGWLCPALASIDTPSTSVSIMSLSSTVPPFPSPVVCGPNLVTNGDFTDGPDGLDGWNADNLAQVSTATACLGGAACAIVTGRGPGFNALIQPVATVPNVVYTIALAYNVLADDDGQGIFNVLADLVPVGGPNPLQPYNTWRTYKAQFRATSESTIMAYTLSSPVTGQTTVQFADIRIEACS</sequence>
<dbReference type="EMBL" id="AZHD01000004">
    <property type="protein sequence ID" value="OAA64386.1"/>
    <property type="molecule type" value="Genomic_DNA"/>
</dbReference>
<name>A0A167X0J4_9HYPO</name>
<keyword evidence="1" id="KW-0732">Signal</keyword>
<feature type="chain" id="PRO_5007894184" evidence="1">
    <location>
        <begin position="20"/>
        <end position="191"/>
    </location>
</feature>
<evidence type="ECO:0000313" key="3">
    <source>
        <dbReference type="Proteomes" id="UP000076874"/>
    </source>
</evidence>